<dbReference type="Pfam" id="PF06739">
    <property type="entry name" value="SBBP"/>
    <property type="match status" value="1"/>
</dbReference>
<dbReference type="InterPro" id="IPR017853">
    <property type="entry name" value="GH"/>
</dbReference>
<sequence>MKSIQTFTLLVSLGLLAACGSAPQVSSSTPQAKVQKQVATKAPSRLKDAQGNLKVLNYATFYATPTSADLDELQKRDISFVQPNAVSNEQIQALQTIGYAISYLSIGEIGIYNTYYINGQPKYGWELLGWSNSDPNNHTITGTPVIPQSWVVGLNKSFQAPMLDLSNSAARAFLVSQAQYLWGRQFDGLFLDTADDAEFFGTGTPSVQFENEGLILYAGRPTYAQMRAGYIATIKALREAYPGGILVQNGGFDLVLDSENSGDGTEGYIDGVMHEVATTRYLPPSGNPTNPTLNGANYLSWTSYYAMTPEPQRTADQNYRINRDQHADAYKNRGGVVFAQDFATSDRTDLACLSYEVSRSHGWIPAYSDAYFQKLYTFPNSTAQIRAYTGCANYTYTTASDFSVVFQPRVVSAKPGTSTSTTLNVGAVNGYTSPVSLRLGKLPAGVTGSFTSTQVTPGPTTQVGLTLNVASTTALKTYIVPVIATSAGNSMRYDLRLNVVNVNGESVWIANAGNGTVAAYDSQSTLTSTSTENRKASSISQPYDIAVAADGTQFVVENVGNPAAPQPAGRVLKYAPYSLSEPLQTLTGLNYPTSAALDSVGNLWVVSSALDWSGAVRGTPRISRFASNATTETSGFNFPASTYGYPFRAAVDSQNRLWVTTTYGLVTMFATPLTSNGAAPDLVWQLTGLNPKGLTFDGQGNLYVVGNTGSSSKAVKLSTTSLTLSPYTANADSRILSTYTSNLYSPFDVDVDVLGNLWVVNSTNSAGTGAGSVVRFPAVSGTPSSTPNLILNQSTQYTLGIAVSNPL</sequence>
<dbReference type="Proteomes" id="UP000632222">
    <property type="component" value="Unassembled WGS sequence"/>
</dbReference>
<dbReference type="SUPFAM" id="SSF51445">
    <property type="entry name" value="(Trans)glycosidases"/>
    <property type="match status" value="1"/>
</dbReference>
<evidence type="ECO:0008006" key="4">
    <source>
        <dbReference type="Google" id="ProtNLM"/>
    </source>
</evidence>
<organism evidence="2 3">
    <name type="scientific">Deinococcus roseus</name>
    <dbReference type="NCBI Taxonomy" id="392414"/>
    <lineage>
        <taxon>Bacteria</taxon>
        <taxon>Thermotogati</taxon>
        <taxon>Deinococcota</taxon>
        <taxon>Deinococci</taxon>
        <taxon>Deinococcales</taxon>
        <taxon>Deinococcaceae</taxon>
        <taxon>Deinococcus</taxon>
    </lineage>
</organism>
<keyword evidence="1" id="KW-0732">Signal</keyword>
<evidence type="ECO:0000256" key="1">
    <source>
        <dbReference type="SAM" id="SignalP"/>
    </source>
</evidence>
<dbReference type="Gene3D" id="2.120.10.30">
    <property type="entry name" value="TolB, C-terminal domain"/>
    <property type="match status" value="1"/>
</dbReference>
<evidence type="ECO:0000313" key="2">
    <source>
        <dbReference type="EMBL" id="GGJ28838.1"/>
    </source>
</evidence>
<reference evidence="3" key="1">
    <citation type="journal article" date="2019" name="Int. J. Syst. Evol. Microbiol.">
        <title>The Global Catalogue of Microorganisms (GCM) 10K type strain sequencing project: providing services to taxonomists for standard genome sequencing and annotation.</title>
        <authorList>
            <consortium name="The Broad Institute Genomics Platform"/>
            <consortium name="The Broad Institute Genome Sequencing Center for Infectious Disease"/>
            <person name="Wu L."/>
            <person name="Ma J."/>
        </authorList>
    </citation>
    <scope>NUCLEOTIDE SEQUENCE [LARGE SCALE GENOMIC DNA]</scope>
    <source>
        <strain evidence="3">JCM 14370</strain>
    </source>
</reference>
<accession>A0ABQ2CZ67</accession>
<name>A0ABQ2CZ67_9DEIO</name>
<evidence type="ECO:0000313" key="3">
    <source>
        <dbReference type="Proteomes" id="UP000632222"/>
    </source>
</evidence>
<proteinExistence type="predicted"/>
<dbReference type="RefSeq" id="WP_189001690.1">
    <property type="nucleotide sequence ID" value="NZ_BMOD01000003.1"/>
</dbReference>
<dbReference type="PANTHER" id="PTHR35882:SF2">
    <property type="entry name" value="PELA"/>
    <property type="match status" value="1"/>
</dbReference>
<keyword evidence="3" id="KW-1185">Reference proteome</keyword>
<gene>
    <name evidence="2" type="ORF">GCM10008938_13660</name>
</gene>
<dbReference type="InterPro" id="IPR013785">
    <property type="entry name" value="Aldolase_TIM"/>
</dbReference>
<dbReference type="InterPro" id="IPR011042">
    <property type="entry name" value="6-blade_b-propeller_TolB-like"/>
</dbReference>
<dbReference type="Gene3D" id="3.20.20.70">
    <property type="entry name" value="Aldolase class I"/>
    <property type="match status" value="1"/>
</dbReference>
<protein>
    <recommendedName>
        <fullName evidence="4">Glycoside-hydrolase family GH114 TIM-barrel domain-containing protein</fullName>
    </recommendedName>
</protein>
<dbReference type="SUPFAM" id="SSF63829">
    <property type="entry name" value="Calcium-dependent phosphotriesterase"/>
    <property type="match status" value="2"/>
</dbReference>
<dbReference type="PANTHER" id="PTHR35882">
    <property type="entry name" value="PELA"/>
    <property type="match status" value="1"/>
</dbReference>
<comment type="caution">
    <text evidence="2">The sequence shown here is derived from an EMBL/GenBank/DDBJ whole genome shotgun (WGS) entry which is preliminary data.</text>
</comment>
<dbReference type="PROSITE" id="PS51257">
    <property type="entry name" value="PROKAR_LIPOPROTEIN"/>
    <property type="match status" value="1"/>
</dbReference>
<feature type="chain" id="PRO_5047163642" description="Glycoside-hydrolase family GH114 TIM-barrel domain-containing protein" evidence="1">
    <location>
        <begin position="18"/>
        <end position="807"/>
    </location>
</feature>
<dbReference type="EMBL" id="BMOD01000003">
    <property type="protein sequence ID" value="GGJ28838.1"/>
    <property type="molecule type" value="Genomic_DNA"/>
</dbReference>
<feature type="signal peptide" evidence="1">
    <location>
        <begin position="1"/>
        <end position="17"/>
    </location>
</feature>
<dbReference type="InterPro" id="IPR010620">
    <property type="entry name" value="SBBP_repeat"/>
</dbReference>